<gene>
    <name evidence="8" type="ORF">BCR34DRAFT_606851</name>
</gene>
<evidence type="ECO:0000259" key="6">
    <source>
        <dbReference type="Pfam" id="PF00550"/>
    </source>
</evidence>
<dbReference type="Gene3D" id="3.30.559.10">
    <property type="entry name" value="Chloramphenicol acetyltransferase-like domain"/>
    <property type="match status" value="1"/>
</dbReference>
<dbReference type="InterPro" id="IPR023213">
    <property type="entry name" value="CAT-like_dom_sf"/>
</dbReference>
<dbReference type="Pfam" id="PF00501">
    <property type="entry name" value="AMP-binding"/>
    <property type="match status" value="1"/>
</dbReference>
<feature type="domain" description="Condensation" evidence="7">
    <location>
        <begin position="163"/>
        <end position="430"/>
    </location>
</feature>
<dbReference type="InterPro" id="IPR020845">
    <property type="entry name" value="AMP-binding_CS"/>
</dbReference>
<evidence type="ECO:0000256" key="4">
    <source>
        <dbReference type="ARBA" id="ARBA00029454"/>
    </source>
</evidence>
<proteinExistence type="inferred from homology"/>
<feature type="domain" description="Carrier" evidence="6">
    <location>
        <begin position="36"/>
        <end position="98"/>
    </location>
</feature>
<evidence type="ECO:0000313" key="8">
    <source>
        <dbReference type="EMBL" id="ORX98661.1"/>
    </source>
</evidence>
<keyword evidence="9" id="KW-1185">Reference proteome</keyword>
<dbReference type="Pfam" id="PF00550">
    <property type="entry name" value="PP-binding"/>
    <property type="match status" value="1"/>
</dbReference>
<protein>
    <recommendedName>
        <fullName evidence="10">Carrier domain-containing protein</fullName>
    </recommendedName>
</protein>
<dbReference type="Gene3D" id="3.30.559.30">
    <property type="entry name" value="Nonribosomal peptide synthetase, condensation domain"/>
    <property type="match status" value="1"/>
</dbReference>
<dbReference type="SUPFAM" id="SSF47336">
    <property type="entry name" value="ACP-like"/>
    <property type="match status" value="1"/>
</dbReference>
<sequence length="752" mass="84336">MADTPDLLLDCLDANNLSWSHVWEETFRKNALRGALLQEIAFELRIRIDLIDCNASFVRNGGDSISALRISSSCRAKGLNITVGALLTCASIRKLIELADRFHTNQLLPHEAPLTPRSDIEDTPNNNTCRVTDTQLSFIYGSRASPGQNVIRYSETYSPESIPSMKEAWKTLVTLEPIFRTHAELRDENYYIAEKSEATFVWDELVVDNREAYVRELQELELSTDFTGSCFKVVSLKSNDDAPESTVIWTIHHALIDGYSKVLLLNKHRRILSGQSIKPAPSFVQHVAQIAVFRDTWQPNSERFWTQELEILERSKHELLLPKPEIPFTLSYAREEVTVKVSRDDLAQLALESGVTIASIYCAAWALTIRDYVDSDDIAFGIVLLGRSVPLVESVDVLGPLINTVPFPIRIEYDQTVSQYLAAVFKHYVELDSFQWNMSQHGVARPLSSTLNIHAETPLLEPTPLPMVREPSTSVISELPLRIEVQLSGKLELFYHQHVFQEIDIKRLGERFAHAVQSLLTPNCTIRDCLESLNARDMKSLLTNGNCKSVATHMEFWNENLVQLFDTTAMANLNRTAVEKSTETLTYSELYWSSTQIAMQLARHSDFGDVVCVYADRSLEWIIAIYGVLKAGGVYCPLEEGLPSVTKDEYFTQTSARVFLVGRNDQKNLRPKTCMTCLSVEELLGDATDCPALASLSERQARLSNGEAGAYLCFSSGTSGSPKGILCTHRSLVAFQNDSGHSMAAFTRYSPP</sequence>
<dbReference type="Gene3D" id="1.10.1200.10">
    <property type="entry name" value="ACP-like"/>
    <property type="match status" value="1"/>
</dbReference>
<dbReference type="SUPFAM" id="SSF52777">
    <property type="entry name" value="CoA-dependent acyltransferases"/>
    <property type="match status" value="2"/>
</dbReference>
<dbReference type="EMBL" id="MCFA01000211">
    <property type="protein sequence ID" value="ORX98661.1"/>
    <property type="molecule type" value="Genomic_DNA"/>
</dbReference>
<dbReference type="InterPro" id="IPR009081">
    <property type="entry name" value="PP-bd_ACP"/>
</dbReference>
<dbReference type="PANTHER" id="PTHR45527:SF11">
    <property type="entry name" value="NONRIBOSOMAL PEPTIDE SYNTHETASE 5"/>
    <property type="match status" value="1"/>
</dbReference>
<keyword evidence="3" id="KW-0436">Ligase</keyword>
<dbReference type="SUPFAM" id="SSF56801">
    <property type="entry name" value="Acetyl-CoA synthetase-like"/>
    <property type="match status" value="1"/>
</dbReference>
<dbReference type="Proteomes" id="UP000193144">
    <property type="component" value="Unassembled WGS sequence"/>
</dbReference>
<evidence type="ECO:0000256" key="2">
    <source>
        <dbReference type="ARBA" id="ARBA00022553"/>
    </source>
</evidence>
<feature type="domain" description="AMP-dependent synthetase/ligase" evidence="5">
    <location>
        <begin position="566"/>
        <end position="735"/>
    </location>
</feature>
<evidence type="ECO:0000259" key="7">
    <source>
        <dbReference type="Pfam" id="PF00668"/>
    </source>
</evidence>
<dbReference type="InterPro" id="IPR036736">
    <property type="entry name" value="ACP-like_sf"/>
</dbReference>
<dbReference type="GO" id="GO:0016874">
    <property type="term" value="F:ligase activity"/>
    <property type="evidence" value="ECO:0007669"/>
    <property type="project" value="UniProtKB-KW"/>
</dbReference>
<dbReference type="Gene3D" id="3.40.50.12780">
    <property type="entry name" value="N-terminal domain of ligase-like"/>
    <property type="match status" value="1"/>
</dbReference>
<dbReference type="STRING" id="1231657.A0A1Y1YKW1"/>
<dbReference type="OrthoDB" id="416786at2759"/>
<evidence type="ECO:0000256" key="3">
    <source>
        <dbReference type="ARBA" id="ARBA00022598"/>
    </source>
</evidence>
<reference evidence="8 9" key="1">
    <citation type="submission" date="2016-07" db="EMBL/GenBank/DDBJ databases">
        <title>Pervasive Adenine N6-methylation of Active Genes in Fungi.</title>
        <authorList>
            <consortium name="DOE Joint Genome Institute"/>
            <person name="Mondo S.J."/>
            <person name="Dannebaum R.O."/>
            <person name="Kuo R.C."/>
            <person name="Labutti K."/>
            <person name="Haridas S."/>
            <person name="Kuo A."/>
            <person name="Salamov A."/>
            <person name="Ahrendt S.R."/>
            <person name="Lipzen A."/>
            <person name="Sullivan W."/>
            <person name="Andreopoulos W.B."/>
            <person name="Clum A."/>
            <person name="Lindquist E."/>
            <person name="Daum C."/>
            <person name="Ramamoorthy G.K."/>
            <person name="Gryganskyi A."/>
            <person name="Culley D."/>
            <person name="Magnuson J.K."/>
            <person name="James T.Y."/>
            <person name="O'Malley M.A."/>
            <person name="Stajich J.E."/>
            <person name="Spatafora J.W."/>
            <person name="Visel A."/>
            <person name="Grigoriev I.V."/>
        </authorList>
    </citation>
    <scope>NUCLEOTIDE SEQUENCE [LARGE SCALE GENOMIC DNA]</scope>
    <source>
        <strain evidence="8 9">CBS 115471</strain>
    </source>
</reference>
<evidence type="ECO:0000313" key="9">
    <source>
        <dbReference type="Proteomes" id="UP000193144"/>
    </source>
</evidence>
<keyword evidence="2" id="KW-0597">Phosphoprotein</keyword>
<evidence type="ECO:0008006" key="10">
    <source>
        <dbReference type="Google" id="ProtNLM"/>
    </source>
</evidence>
<dbReference type="GO" id="GO:0043041">
    <property type="term" value="P:amino acid activation for nonribosomal peptide biosynthetic process"/>
    <property type="evidence" value="ECO:0007669"/>
    <property type="project" value="TreeGrafter"/>
</dbReference>
<dbReference type="InterPro" id="IPR000873">
    <property type="entry name" value="AMP-dep_synth/lig_dom"/>
</dbReference>
<name>A0A1Y1YKW1_9PLEO</name>
<dbReference type="InterPro" id="IPR042099">
    <property type="entry name" value="ANL_N_sf"/>
</dbReference>
<dbReference type="PANTHER" id="PTHR45527">
    <property type="entry name" value="NONRIBOSOMAL PEPTIDE SYNTHETASE"/>
    <property type="match status" value="1"/>
</dbReference>
<dbReference type="InterPro" id="IPR001242">
    <property type="entry name" value="Condensation_dom"/>
</dbReference>
<dbReference type="GO" id="GO:0031177">
    <property type="term" value="F:phosphopantetheine binding"/>
    <property type="evidence" value="ECO:0007669"/>
    <property type="project" value="TreeGrafter"/>
</dbReference>
<evidence type="ECO:0000259" key="5">
    <source>
        <dbReference type="Pfam" id="PF00501"/>
    </source>
</evidence>
<dbReference type="AlphaFoldDB" id="A0A1Y1YKW1"/>
<comment type="similarity">
    <text evidence="4">Belongs to the NRP synthetase family.</text>
</comment>
<dbReference type="GO" id="GO:0005737">
    <property type="term" value="C:cytoplasm"/>
    <property type="evidence" value="ECO:0007669"/>
    <property type="project" value="TreeGrafter"/>
</dbReference>
<dbReference type="PROSITE" id="PS00455">
    <property type="entry name" value="AMP_BINDING"/>
    <property type="match status" value="1"/>
</dbReference>
<comment type="caution">
    <text evidence="8">The sequence shown here is derived from an EMBL/GenBank/DDBJ whole genome shotgun (WGS) entry which is preliminary data.</text>
</comment>
<evidence type="ECO:0000256" key="1">
    <source>
        <dbReference type="ARBA" id="ARBA00022450"/>
    </source>
</evidence>
<organism evidence="8 9">
    <name type="scientific">Clohesyomyces aquaticus</name>
    <dbReference type="NCBI Taxonomy" id="1231657"/>
    <lineage>
        <taxon>Eukaryota</taxon>
        <taxon>Fungi</taxon>
        <taxon>Dikarya</taxon>
        <taxon>Ascomycota</taxon>
        <taxon>Pezizomycotina</taxon>
        <taxon>Dothideomycetes</taxon>
        <taxon>Pleosporomycetidae</taxon>
        <taxon>Pleosporales</taxon>
        <taxon>Lindgomycetaceae</taxon>
        <taxon>Clohesyomyces</taxon>
    </lineage>
</organism>
<dbReference type="GO" id="GO:0044550">
    <property type="term" value="P:secondary metabolite biosynthetic process"/>
    <property type="evidence" value="ECO:0007669"/>
    <property type="project" value="TreeGrafter"/>
</dbReference>
<accession>A0A1Y1YKW1</accession>
<keyword evidence="1" id="KW-0596">Phosphopantetheine</keyword>
<dbReference type="Pfam" id="PF00668">
    <property type="entry name" value="Condensation"/>
    <property type="match status" value="1"/>
</dbReference>